<evidence type="ECO:0000313" key="1">
    <source>
        <dbReference type="EMBL" id="GAI11886.1"/>
    </source>
</evidence>
<feature type="non-terminal residue" evidence="1">
    <location>
        <position position="39"/>
    </location>
</feature>
<accession>X1M1D5</accession>
<sequence>MGNDIIAFHGNLQQLLEKVEKGEMVPKMQASHAPMCKFM</sequence>
<name>X1M1D5_9ZZZZ</name>
<protein>
    <submittedName>
        <fullName evidence="1">Uncharacterized protein</fullName>
    </submittedName>
</protein>
<reference evidence="1" key="1">
    <citation type="journal article" date="2014" name="Front. Microbiol.">
        <title>High frequency of phylogenetically diverse reductive dehalogenase-homologous genes in deep subseafloor sedimentary metagenomes.</title>
        <authorList>
            <person name="Kawai M."/>
            <person name="Futagami T."/>
            <person name="Toyoda A."/>
            <person name="Takaki Y."/>
            <person name="Nishi S."/>
            <person name="Hori S."/>
            <person name="Arai W."/>
            <person name="Tsubouchi T."/>
            <person name="Morono Y."/>
            <person name="Uchiyama I."/>
            <person name="Ito T."/>
            <person name="Fujiyama A."/>
            <person name="Inagaki F."/>
            <person name="Takami H."/>
        </authorList>
    </citation>
    <scope>NUCLEOTIDE SEQUENCE</scope>
    <source>
        <strain evidence="1">Expedition CK06-06</strain>
    </source>
</reference>
<dbReference type="EMBL" id="BARV01007725">
    <property type="protein sequence ID" value="GAI11886.1"/>
    <property type="molecule type" value="Genomic_DNA"/>
</dbReference>
<gene>
    <name evidence="1" type="ORF">S06H3_15682</name>
</gene>
<dbReference type="AlphaFoldDB" id="X1M1D5"/>
<proteinExistence type="predicted"/>
<organism evidence="1">
    <name type="scientific">marine sediment metagenome</name>
    <dbReference type="NCBI Taxonomy" id="412755"/>
    <lineage>
        <taxon>unclassified sequences</taxon>
        <taxon>metagenomes</taxon>
        <taxon>ecological metagenomes</taxon>
    </lineage>
</organism>
<comment type="caution">
    <text evidence="1">The sequence shown here is derived from an EMBL/GenBank/DDBJ whole genome shotgun (WGS) entry which is preliminary data.</text>
</comment>